<sequence>MVFSIFNPFFCFLFLLFFQPFHVVVAENGSFRRPFSNHKRSVLFNCRDLVLKSKCSQNSKCSWCTSQVLDDTCFSKSEALRLPHQVFSCSDSDVEKNNSSKSKAEATTSSSPYHHNPSELDFVDGTIEKPIESSEKNYVCEKTDSMVTTWIINSIDTSMHNSVSQSHAATTRDEDWLDEEERSAQTNAQRIHRLWRTLSLIQQESKMTVTEYYNRFKRLPDELCEQQSLLKWKCEAGKQIMQREDEDSRVLLFLSGLDGFLYADIKRTIVNIDPLPSLKEAFNYVLREEARINADIIREVKQQKSSGFHSFKQKSSDDIRTECDDCETIGLQDGSEFFD</sequence>
<evidence type="ECO:0008006" key="5">
    <source>
        <dbReference type="Google" id="ProtNLM"/>
    </source>
</evidence>
<evidence type="ECO:0000256" key="1">
    <source>
        <dbReference type="SAM" id="MobiDB-lite"/>
    </source>
</evidence>
<feature type="signal peptide" evidence="2">
    <location>
        <begin position="1"/>
        <end position="26"/>
    </location>
</feature>
<dbReference type="Proteomes" id="UP001058974">
    <property type="component" value="Chromosome 7"/>
</dbReference>
<comment type="caution">
    <text evidence="3">The sequence shown here is derived from an EMBL/GenBank/DDBJ whole genome shotgun (WGS) entry which is preliminary data.</text>
</comment>
<evidence type="ECO:0000256" key="2">
    <source>
        <dbReference type="SAM" id="SignalP"/>
    </source>
</evidence>
<evidence type="ECO:0000313" key="3">
    <source>
        <dbReference type="EMBL" id="KAI5384865.1"/>
    </source>
</evidence>
<reference evidence="3 4" key="1">
    <citation type="journal article" date="2022" name="Nat. Genet.">
        <title>Improved pea reference genome and pan-genome highlight genomic features and evolutionary characteristics.</title>
        <authorList>
            <person name="Yang T."/>
            <person name="Liu R."/>
            <person name="Luo Y."/>
            <person name="Hu S."/>
            <person name="Wang D."/>
            <person name="Wang C."/>
            <person name="Pandey M.K."/>
            <person name="Ge S."/>
            <person name="Xu Q."/>
            <person name="Li N."/>
            <person name="Li G."/>
            <person name="Huang Y."/>
            <person name="Saxena R.K."/>
            <person name="Ji Y."/>
            <person name="Li M."/>
            <person name="Yan X."/>
            <person name="He Y."/>
            <person name="Liu Y."/>
            <person name="Wang X."/>
            <person name="Xiang C."/>
            <person name="Varshney R.K."/>
            <person name="Ding H."/>
            <person name="Gao S."/>
            <person name="Zong X."/>
        </authorList>
    </citation>
    <scope>NUCLEOTIDE SEQUENCE [LARGE SCALE GENOMIC DNA]</scope>
    <source>
        <strain evidence="3 4">cv. Zhongwan 6</strain>
    </source>
</reference>
<gene>
    <name evidence="3" type="ORF">KIW84_071735</name>
</gene>
<keyword evidence="2" id="KW-0732">Signal</keyword>
<dbReference type="Gramene" id="Psat7g067600.1">
    <property type="protein sequence ID" value="Psat7g067600.1.cds"/>
    <property type="gene ID" value="Psat7g067600"/>
</dbReference>
<evidence type="ECO:0000313" key="4">
    <source>
        <dbReference type="Proteomes" id="UP001058974"/>
    </source>
</evidence>
<dbReference type="PANTHER" id="PTHR36896">
    <property type="entry name" value="OS01G0729500 PROTEIN"/>
    <property type="match status" value="1"/>
</dbReference>
<keyword evidence="4" id="KW-1185">Reference proteome</keyword>
<feature type="region of interest" description="Disordered" evidence="1">
    <location>
        <begin position="162"/>
        <end position="181"/>
    </location>
</feature>
<dbReference type="AlphaFoldDB" id="A0A9D4VLI9"/>
<dbReference type="Gramene" id="Psat07G0173500-T1">
    <property type="protein sequence ID" value="KAI5384865.1"/>
    <property type="gene ID" value="KIW84_071735"/>
</dbReference>
<accession>A0A9D4VLI9</accession>
<dbReference type="EMBL" id="JAMSHJ010000007">
    <property type="protein sequence ID" value="KAI5384865.1"/>
    <property type="molecule type" value="Genomic_DNA"/>
</dbReference>
<organism evidence="3 4">
    <name type="scientific">Pisum sativum</name>
    <name type="common">Garden pea</name>
    <name type="synonym">Lathyrus oleraceus</name>
    <dbReference type="NCBI Taxonomy" id="3888"/>
    <lineage>
        <taxon>Eukaryota</taxon>
        <taxon>Viridiplantae</taxon>
        <taxon>Streptophyta</taxon>
        <taxon>Embryophyta</taxon>
        <taxon>Tracheophyta</taxon>
        <taxon>Spermatophyta</taxon>
        <taxon>Magnoliopsida</taxon>
        <taxon>eudicotyledons</taxon>
        <taxon>Gunneridae</taxon>
        <taxon>Pentapetalae</taxon>
        <taxon>rosids</taxon>
        <taxon>fabids</taxon>
        <taxon>Fabales</taxon>
        <taxon>Fabaceae</taxon>
        <taxon>Papilionoideae</taxon>
        <taxon>50 kb inversion clade</taxon>
        <taxon>NPAAA clade</taxon>
        <taxon>Hologalegina</taxon>
        <taxon>IRL clade</taxon>
        <taxon>Fabeae</taxon>
        <taxon>Lathyrus</taxon>
    </lineage>
</organism>
<dbReference type="PANTHER" id="PTHR36896:SF2">
    <property type="entry name" value="OS01G0729500 PROTEIN"/>
    <property type="match status" value="1"/>
</dbReference>
<dbReference type="OrthoDB" id="884905at2759"/>
<feature type="region of interest" description="Disordered" evidence="1">
    <location>
        <begin position="90"/>
        <end position="119"/>
    </location>
</feature>
<feature type="chain" id="PRO_5039350066" description="Retrotransposon gag domain-containing protein" evidence="2">
    <location>
        <begin position="27"/>
        <end position="339"/>
    </location>
</feature>
<feature type="compositionally biased region" description="Basic and acidic residues" evidence="1">
    <location>
        <begin position="93"/>
        <end position="104"/>
    </location>
</feature>
<protein>
    <recommendedName>
        <fullName evidence="5">Retrotransposon gag domain-containing protein</fullName>
    </recommendedName>
</protein>
<name>A0A9D4VLI9_PEA</name>
<proteinExistence type="predicted"/>